<feature type="non-terminal residue" evidence="2">
    <location>
        <position position="1"/>
    </location>
</feature>
<keyword evidence="3" id="KW-1185">Reference proteome</keyword>
<feature type="region of interest" description="Disordered" evidence="1">
    <location>
        <begin position="71"/>
        <end position="98"/>
    </location>
</feature>
<accession>A0ABU6XD25</accession>
<protein>
    <submittedName>
        <fullName evidence="2">Uncharacterized protein</fullName>
    </submittedName>
</protein>
<feature type="compositionally biased region" description="Polar residues" evidence="1">
    <location>
        <begin position="82"/>
        <end position="91"/>
    </location>
</feature>
<sequence length="98" mass="11265">NGLVPLSDKLDENNLWTRKKFVLLTIGTLKLEDHLNLSKTPSQFEEITTNDEIDSNSTPRTLISPLLNHHLQRRNPHHPPLSKNQRNSRSGLNMIRHA</sequence>
<reference evidence="2 3" key="1">
    <citation type="journal article" date="2023" name="Plants (Basel)">
        <title>Bridging the Gap: Combining Genomics and Transcriptomics Approaches to Understand Stylosanthes scabra, an Orphan Legume from the Brazilian Caatinga.</title>
        <authorList>
            <person name="Ferreira-Neto J.R.C."/>
            <person name="da Silva M.D."/>
            <person name="Binneck E."/>
            <person name="de Melo N.F."/>
            <person name="da Silva R.H."/>
            <person name="de Melo A.L.T.M."/>
            <person name="Pandolfi V."/>
            <person name="Bustamante F.O."/>
            <person name="Brasileiro-Vidal A.C."/>
            <person name="Benko-Iseppon A.M."/>
        </authorList>
    </citation>
    <scope>NUCLEOTIDE SEQUENCE [LARGE SCALE GENOMIC DNA]</scope>
    <source>
        <tissue evidence="2">Leaves</tissue>
    </source>
</reference>
<dbReference type="EMBL" id="JASCZI010211591">
    <property type="protein sequence ID" value="MED6194848.1"/>
    <property type="molecule type" value="Genomic_DNA"/>
</dbReference>
<dbReference type="Proteomes" id="UP001341840">
    <property type="component" value="Unassembled WGS sequence"/>
</dbReference>
<evidence type="ECO:0000313" key="3">
    <source>
        <dbReference type="Proteomes" id="UP001341840"/>
    </source>
</evidence>
<gene>
    <name evidence="2" type="ORF">PIB30_032398</name>
</gene>
<evidence type="ECO:0000313" key="2">
    <source>
        <dbReference type="EMBL" id="MED6194848.1"/>
    </source>
</evidence>
<evidence type="ECO:0000256" key="1">
    <source>
        <dbReference type="SAM" id="MobiDB-lite"/>
    </source>
</evidence>
<name>A0ABU6XD25_9FABA</name>
<proteinExistence type="predicted"/>
<organism evidence="2 3">
    <name type="scientific">Stylosanthes scabra</name>
    <dbReference type="NCBI Taxonomy" id="79078"/>
    <lineage>
        <taxon>Eukaryota</taxon>
        <taxon>Viridiplantae</taxon>
        <taxon>Streptophyta</taxon>
        <taxon>Embryophyta</taxon>
        <taxon>Tracheophyta</taxon>
        <taxon>Spermatophyta</taxon>
        <taxon>Magnoliopsida</taxon>
        <taxon>eudicotyledons</taxon>
        <taxon>Gunneridae</taxon>
        <taxon>Pentapetalae</taxon>
        <taxon>rosids</taxon>
        <taxon>fabids</taxon>
        <taxon>Fabales</taxon>
        <taxon>Fabaceae</taxon>
        <taxon>Papilionoideae</taxon>
        <taxon>50 kb inversion clade</taxon>
        <taxon>dalbergioids sensu lato</taxon>
        <taxon>Dalbergieae</taxon>
        <taxon>Pterocarpus clade</taxon>
        <taxon>Stylosanthes</taxon>
    </lineage>
</organism>
<comment type="caution">
    <text evidence="2">The sequence shown here is derived from an EMBL/GenBank/DDBJ whole genome shotgun (WGS) entry which is preliminary data.</text>
</comment>